<organism evidence="2 3">
    <name type="scientific">Chlamydomonas incerta</name>
    <dbReference type="NCBI Taxonomy" id="51695"/>
    <lineage>
        <taxon>Eukaryota</taxon>
        <taxon>Viridiplantae</taxon>
        <taxon>Chlorophyta</taxon>
        <taxon>core chlorophytes</taxon>
        <taxon>Chlorophyceae</taxon>
        <taxon>CS clade</taxon>
        <taxon>Chlamydomonadales</taxon>
        <taxon>Chlamydomonadaceae</taxon>
        <taxon>Chlamydomonas</taxon>
    </lineage>
</organism>
<accession>A0A836B1A1</accession>
<feature type="region of interest" description="Disordered" evidence="1">
    <location>
        <begin position="45"/>
        <end position="78"/>
    </location>
</feature>
<feature type="compositionally biased region" description="Low complexity" evidence="1">
    <location>
        <begin position="280"/>
        <end position="290"/>
    </location>
</feature>
<keyword evidence="3" id="KW-1185">Reference proteome</keyword>
<feature type="compositionally biased region" description="Low complexity" evidence="1">
    <location>
        <begin position="98"/>
        <end position="119"/>
    </location>
</feature>
<feature type="compositionally biased region" description="Low complexity" evidence="1">
    <location>
        <begin position="45"/>
        <end position="67"/>
    </location>
</feature>
<feature type="region of interest" description="Disordered" evidence="1">
    <location>
        <begin position="93"/>
        <end position="121"/>
    </location>
</feature>
<name>A0A836B1A1_CHLIN</name>
<sequence>MNRSPKFSPVAAWGMSPASDVVSPLANAADPAFAARLPALRLPRPAEGAASSSAAAATALSSSGAGSQPSPFSSREVPLAPCREAPLAPCPSRRKLIPAAAESGTAAAETSPSSPFATTGSRRAPWLPVLFEAAAEPRPPTPSDCYRLQPAAQLLPPRHPQIQPAAAWPARKTVSFGTPAPAPATATSSRGSGSGSSSSSWARAALSPQARVSLAPAAHRTLVASRTSDPGPGPRAGAAAGQQRFEDFAGEAVEPAGQQLGQAEQLGAPGDGDDEDSDAELGAGAAAGGETSDGDDDDGNEDEGNGDGVCVELSSSVARRYQRVDSLAAALARMRRRNEPGSEDWPQRRQELKLRLLTMRREGDPMGVVETLRDVRKLPFPARVGVSWLH</sequence>
<dbReference type="OrthoDB" id="10633367at2759"/>
<dbReference type="Proteomes" id="UP000650467">
    <property type="component" value="Unassembled WGS sequence"/>
</dbReference>
<gene>
    <name evidence="2" type="ORF">HXX76_001528</name>
</gene>
<reference evidence="2" key="1">
    <citation type="journal article" date="2020" name="bioRxiv">
        <title>Comparative genomics of Chlamydomonas.</title>
        <authorList>
            <person name="Craig R.J."/>
            <person name="Hasan A.R."/>
            <person name="Ness R.W."/>
            <person name="Keightley P.D."/>
        </authorList>
    </citation>
    <scope>NUCLEOTIDE SEQUENCE</scope>
    <source>
        <strain evidence="2">SAG 7.73</strain>
    </source>
</reference>
<feature type="region of interest" description="Disordered" evidence="1">
    <location>
        <begin position="158"/>
        <end position="311"/>
    </location>
</feature>
<dbReference type="AlphaFoldDB" id="A0A836B1A1"/>
<feature type="compositionally biased region" description="Low complexity" evidence="1">
    <location>
        <begin position="177"/>
        <end position="208"/>
    </location>
</feature>
<feature type="compositionally biased region" description="Acidic residues" evidence="1">
    <location>
        <begin position="292"/>
        <end position="305"/>
    </location>
</feature>
<evidence type="ECO:0000313" key="2">
    <source>
        <dbReference type="EMBL" id="KAG2444785.1"/>
    </source>
</evidence>
<comment type="caution">
    <text evidence="2">The sequence shown here is derived from an EMBL/GenBank/DDBJ whole genome shotgun (WGS) entry which is preliminary data.</text>
</comment>
<proteinExistence type="predicted"/>
<dbReference type="EMBL" id="JAEHOC010000002">
    <property type="protein sequence ID" value="KAG2444785.1"/>
    <property type="molecule type" value="Genomic_DNA"/>
</dbReference>
<evidence type="ECO:0000313" key="3">
    <source>
        <dbReference type="Proteomes" id="UP000650467"/>
    </source>
</evidence>
<evidence type="ECO:0000256" key="1">
    <source>
        <dbReference type="SAM" id="MobiDB-lite"/>
    </source>
</evidence>
<protein>
    <submittedName>
        <fullName evidence="2">Uncharacterized protein</fullName>
    </submittedName>
</protein>
<feature type="compositionally biased region" description="Low complexity" evidence="1">
    <location>
        <begin position="254"/>
        <end position="268"/>
    </location>
</feature>